<dbReference type="InParanoid" id="A0A0C3F7J7"/>
<dbReference type="PANTHER" id="PTHR47260:SF1">
    <property type="entry name" value="UPF0644 PROTEIN PB2B4.06"/>
    <property type="match status" value="1"/>
</dbReference>
<dbReference type="InterPro" id="IPR052061">
    <property type="entry name" value="PTE-AB_protein"/>
</dbReference>
<keyword evidence="4" id="KW-1185">Reference proteome</keyword>
<reference evidence="4" key="2">
    <citation type="submission" date="2015-01" db="EMBL/GenBank/DDBJ databases">
        <title>Evolutionary Origins and Diversification of the Mycorrhizal Mutualists.</title>
        <authorList>
            <consortium name="DOE Joint Genome Institute"/>
            <consortium name="Mycorrhizal Genomics Consortium"/>
            <person name="Kohler A."/>
            <person name="Kuo A."/>
            <person name="Nagy L.G."/>
            <person name="Floudas D."/>
            <person name="Copeland A."/>
            <person name="Barry K.W."/>
            <person name="Cichocki N."/>
            <person name="Veneault-Fourrey C."/>
            <person name="LaButti K."/>
            <person name="Lindquist E.A."/>
            <person name="Lipzen A."/>
            <person name="Lundell T."/>
            <person name="Morin E."/>
            <person name="Murat C."/>
            <person name="Riley R."/>
            <person name="Ohm R."/>
            <person name="Sun H."/>
            <person name="Tunlid A."/>
            <person name="Henrissat B."/>
            <person name="Grigoriev I.V."/>
            <person name="Hibbett D.S."/>
            <person name="Martin F."/>
        </authorList>
    </citation>
    <scope>NUCLEOTIDE SEQUENCE [LARGE SCALE GENOMIC DNA]</scope>
    <source>
        <strain evidence="4">F 1598</strain>
    </source>
</reference>
<reference evidence="3 4" key="1">
    <citation type="submission" date="2014-04" db="EMBL/GenBank/DDBJ databases">
        <authorList>
            <consortium name="DOE Joint Genome Institute"/>
            <person name="Kuo A."/>
            <person name="Tarkka M."/>
            <person name="Buscot F."/>
            <person name="Kohler A."/>
            <person name="Nagy L.G."/>
            <person name="Floudas D."/>
            <person name="Copeland A."/>
            <person name="Barry K.W."/>
            <person name="Cichocki N."/>
            <person name="Veneault-Fourrey C."/>
            <person name="LaButti K."/>
            <person name="Lindquist E.A."/>
            <person name="Lipzen A."/>
            <person name="Lundell T."/>
            <person name="Morin E."/>
            <person name="Murat C."/>
            <person name="Sun H."/>
            <person name="Tunlid A."/>
            <person name="Henrissat B."/>
            <person name="Grigoriev I.V."/>
            <person name="Hibbett D.S."/>
            <person name="Martin F."/>
            <person name="Nordberg H.P."/>
            <person name="Cantor M.N."/>
            <person name="Hua S.X."/>
        </authorList>
    </citation>
    <scope>NUCLEOTIDE SEQUENCE [LARGE SCALE GENOMIC DNA]</scope>
    <source>
        <strain evidence="3 4">F 1598</strain>
    </source>
</reference>
<evidence type="ECO:0000256" key="1">
    <source>
        <dbReference type="SAM" id="MobiDB-lite"/>
    </source>
</evidence>
<dbReference type="Proteomes" id="UP000054166">
    <property type="component" value="Unassembled WGS sequence"/>
</dbReference>
<dbReference type="Gene3D" id="3.10.129.10">
    <property type="entry name" value="Hotdog Thioesterase"/>
    <property type="match status" value="1"/>
</dbReference>
<feature type="domain" description="Thioesterase" evidence="2">
    <location>
        <begin position="171"/>
        <end position="246"/>
    </location>
</feature>
<evidence type="ECO:0000313" key="4">
    <source>
        <dbReference type="Proteomes" id="UP000054166"/>
    </source>
</evidence>
<dbReference type="Pfam" id="PF03061">
    <property type="entry name" value="4HBT"/>
    <property type="match status" value="1"/>
</dbReference>
<dbReference type="OrthoDB" id="506431at2759"/>
<organism evidence="3 4">
    <name type="scientific">Piloderma croceum (strain F 1598)</name>
    <dbReference type="NCBI Taxonomy" id="765440"/>
    <lineage>
        <taxon>Eukaryota</taxon>
        <taxon>Fungi</taxon>
        <taxon>Dikarya</taxon>
        <taxon>Basidiomycota</taxon>
        <taxon>Agaricomycotina</taxon>
        <taxon>Agaricomycetes</taxon>
        <taxon>Agaricomycetidae</taxon>
        <taxon>Atheliales</taxon>
        <taxon>Atheliaceae</taxon>
        <taxon>Piloderma</taxon>
    </lineage>
</organism>
<dbReference type="AlphaFoldDB" id="A0A0C3F7J7"/>
<dbReference type="PANTHER" id="PTHR47260">
    <property type="entry name" value="UPF0644 PROTEIN PB2B4.06"/>
    <property type="match status" value="1"/>
</dbReference>
<dbReference type="EMBL" id="KN833041">
    <property type="protein sequence ID" value="KIM75836.1"/>
    <property type="molecule type" value="Genomic_DNA"/>
</dbReference>
<dbReference type="InterPro" id="IPR006683">
    <property type="entry name" value="Thioestr_dom"/>
</dbReference>
<proteinExistence type="predicted"/>
<sequence>MAPARILHRIRLSNIRFSSSVPPPVSLNSQRGNVFRTVRNVSLVASLGLATYTFGAFFPPQSITFIAPRPAPAPPSDANSPSSVAFTANLESQLQSLPLLTSLRSQPDADQWYETRPYRTVSEERRANHLTAGTLRGPGKLALMPLVRVRRDESESVIILHVGRGVCGHDGIVHGGLLATLLDEGLGRTAINNLPEKVGVTAYLSIDYRAPTKADQFIIIKTRLTEVKGRKAWVEGRIEDTNGNVLAEAKTMFVQPKYAKLLNTQALRQAMGEPEPWKEPVHIAEGTSGPSSPPA</sequence>
<protein>
    <recommendedName>
        <fullName evidence="2">Thioesterase domain-containing protein</fullName>
    </recommendedName>
</protein>
<name>A0A0C3F7J7_PILCF</name>
<accession>A0A0C3F7J7</accession>
<evidence type="ECO:0000259" key="2">
    <source>
        <dbReference type="Pfam" id="PF03061"/>
    </source>
</evidence>
<evidence type="ECO:0000313" key="3">
    <source>
        <dbReference type="EMBL" id="KIM75836.1"/>
    </source>
</evidence>
<feature type="region of interest" description="Disordered" evidence="1">
    <location>
        <begin position="272"/>
        <end position="295"/>
    </location>
</feature>
<dbReference type="SUPFAM" id="SSF54637">
    <property type="entry name" value="Thioesterase/thiol ester dehydrase-isomerase"/>
    <property type="match status" value="1"/>
</dbReference>
<dbReference type="InterPro" id="IPR029069">
    <property type="entry name" value="HotDog_dom_sf"/>
</dbReference>
<dbReference type="HOGENOM" id="CLU_052827_0_0_1"/>
<gene>
    <name evidence="3" type="ORF">PILCRDRAFT_826870</name>
</gene>
<dbReference type="CDD" id="cd03443">
    <property type="entry name" value="PaaI_thioesterase"/>
    <property type="match status" value="1"/>
</dbReference>
<dbReference type="STRING" id="765440.A0A0C3F7J7"/>